<organism evidence="3 4">
    <name type="scientific">Coemansia javaensis</name>
    <dbReference type="NCBI Taxonomy" id="2761396"/>
    <lineage>
        <taxon>Eukaryota</taxon>
        <taxon>Fungi</taxon>
        <taxon>Fungi incertae sedis</taxon>
        <taxon>Zoopagomycota</taxon>
        <taxon>Kickxellomycotina</taxon>
        <taxon>Kickxellomycetes</taxon>
        <taxon>Kickxellales</taxon>
        <taxon>Kickxellaceae</taxon>
        <taxon>Coemansia</taxon>
    </lineage>
</organism>
<dbReference type="OrthoDB" id="19944at2759"/>
<dbReference type="Gene3D" id="2.130.10.10">
    <property type="entry name" value="YVTN repeat-like/Quinoprotein amine dehydrogenase"/>
    <property type="match status" value="2"/>
</dbReference>
<dbReference type="InterPro" id="IPR036322">
    <property type="entry name" value="WD40_repeat_dom_sf"/>
</dbReference>
<dbReference type="InterPro" id="IPR015943">
    <property type="entry name" value="WD40/YVTN_repeat-like_dom_sf"/>
</dbReference>
<proteinExistence type="predicted"/>
<evidence type="ECO:0000256" key="1">
    <source>
        <dbReference type="SAM" id="MobiDB-lite"/>
    </source>
</evidence>
<dbReference type="GO" id="GO:0006887">
    <property type="term" value="P:exocytosis"/>
    <property type="evidence" value="ECO:0007669"/>
    <property type="project" value="TreeGrafter"/>
</dbReference>
<dbReference type="InterPro" id="IPR013905">
    <property type="entry name" value="Lgl_C_dom"/>
</dbReference>
<dbReference type="PANTHER" id="PTHR10241">
    <property type="entry name" value="LETHAL 2 GIANT LARVAE PROTEIN"/>
    <property type="match status" value="1"/>
</dbReference>
<feature type="domain" description="Lethal giant larvae (Lgl)-like C-terminal" evidence="2">
    <location>
        <begin position="877"/>
        <end position="1045"/>
    </location>
</feature>
<protein>
    <submittedName>
        <fullName evidence="3">Lethal(2) giant larvae sro7</fullName>
    </submittedName>
</protein>
<dbReference type="GO" id="GO:0005737">
    <property type="term" value="C:cytoplasm"/>
    <property type="evidence" value="ECO:0007669"/>
    <property type="project" value="TreeGrafter"/>
</dbReference>
<reference evidence="3" key="1">
    <citation type="submission" date="2022-07" db="EMBL/GenBank/DDBJ databases">
        <title>Phylogenomic reconstructions and comparative analyses of Kickxellomycotina fungi.</title>
        <authorList>
            <person name="Reynolds N.K."/>
            <person name="Stajich J.E."/>
            <person name="Barry K."/>
            <person name="Grigoriev I.V."/>
            <person name="Crous P."/>
            <person name="Smith M.E."/>
        </authorList>
    </citation>
    <scope>NUCLEOTIDE SEQUENCE</scope>
    <source>
        <strain evidence="3">NBRC 105414</strain>
    </source>
</reference>
<dbReference type="GO" id="GO:0019905">
    <property type="term" value="F:syntaxin binding"/>
    <property type="evidence" value="ECO:0007669"/>
    <property type="project" value="TreeGrafter"/>
</dbReference>
<keyword evidence="4" id="KW-1185">Reference proteome</keyword>
<feature type="compositionally biased region" description="Low complexity" evidence="1">
    <location>
        <begin position="548"/>
        <end position="567"/>
    </location>
</feature>
<evidence type="ECO:0000313" key="3">
    <source>
        <dbReference type="EMBL" id="KAJ2780437.1"/>
    </source>
</evidence>
<sequence length="1151" mass="121065">MSGPETADAALRIVEDRWIDPTADATTAAYDPTQGILAVGFATGCVRLFTATHPTSVALGTRQTSAIRRLAFVPGEAALAAVDDQGALRVFDLDTLELSFSYEVPIAPTCIEVIPGTSWLLVGTEAGRVYFVDVVGARKSDFSLGCLAKPASPVAAAKPHPVEAEKILVAYASGECVICDLGKASVSEKAMVVGRHRFEHQVALSPGGPQLCSAEWSPAGDRFATSYSNGVFCVFGVGAGTGPLVARTLQRPDVRGTEGDVTPADREMRMLRNIRWCTYGQADQSFLVITSGADTGSQQHIHLFGTKGRDAHVRSSRDLVGHEHHVLGAPMAAINTVPSASPWRNGCDGVRHLLVLAGRRPRVRLLAILPSMRLQPSRELPGELEWCLDPPRILHRADGELRTSLHRFLVGTLNHGMPTAAAAAAAAAAKDGGAAASAPLASIAQLYCCVDGADTLSLWCSAGERLRRCHGLGLRLQRLFRLVGIRGEAVAVHMCAQIGLLAIGTSTGEALMVALTSDPWAPLVERHTPLAELHALAAGYYGRGAAAAGGSPPAARSRPGRASRAPSTGAARDAHASRAPEAAALQARPTSLYEGSFLRRSSKRLSLTVGALFRRTSTASEATGRRRRERQAASAMDPDAHARLLGARRRRAAASPDIGADLARPALIDAGEWREQLARLNAEASQMLHGLQFDMAEQRHIFGVDAAAEAPPPPECAGAPLRVESTPRPYTLPFMLARFFSRPVATVAASQDGLVAVAYEGGALVVVDGVGQRTLLVDNVNMLPTAASTTESAFAWSCAGGPAPPSTVTAAVFAQALGEDHRPPTPVLLVGTSQGHVLRYTLGDEPPPPQVVARVSAGPATYLWASDSYGGCCPQQQQQLVAASETAIALYMGPATKPAATFALPSAGARRFVAVRVLKPESGGRVVAAVDDGATATLLSLPGLRRVSSQPLPGRAGSLISSAQAQLCGDGSLVLLGPHGCLVLARLLVGAGDPGAAPGPAAQPRFDPGAVIPARPTRKGVTSWLLGKATDPSRDIDQFLGSHHRDLLRDGGGTRPGARLRKSTAPPDAPPAPPSPASRSQRDARLRGMDEALAASPLAEARETLDARGRQLEEVDDAMQQMRVQSRSFLASIRDYNARQEKRSKRRLGLF</sequence>
<evidence type="ECO:0000259" key="2">
    <source>
        <dbReference type="Pfam" id="PF08596"/>
    </source>
</evidence>
<dbReference type="GO" id="GO:0005096">
    <property type="term" value="F:GTPase activator activity"/>
    <property type="evidence" value="ECO:0007669"/>
    <property type="project" value="TreeGrafter"/>
</dbReference>
<dbReference type="PANTHER" id="PTHR10241:SF25">
    <property type="entry name" value="TOMOSYN, ISOFORM C"/>
    <property type="match status" value="1"/>
</dbReference>
<dbReference type="GO" id="GO:0045159">
    <property type="term" value="F:myosin II binding"/>
    <property type="evidence" value="ECO:0007669"/>
    <property type="project" value="TreeGrafter"/>
</dbReference>
<dbReference type="GO" id="GO:0006893">
    <property type="term" value="P:Golgi to plasma membrane transport"/>
    <property type="evidence" value="ECO:0007669"/>
    <property type="project" value="TreeGrafter"/>
</dbReference>
<feature type="region of interest" description="Disordered" evidence="1">
    <location>
        <begin position="548"/>
        <end position="585"/>
    </location>
</feature>
<comment type="caution">
    <text evidence="3">The sequence shown here is derived from an EMBL/GenBank/DDBJ whole genome shotgun (WGS) entry which is preliminary data.</text>
</comment>
<feature type="compositionally biased region" description="Pro residues" evidence="1">
    <location>
        <begin position="1067"/>
        <end position="1076"/>
    </location>
</feature>
<dbReference type="EMBL" id="JANBUL010000138">
    <property type="protein sequence ID" value="KAJ2780437.1"/>
    <property type="molecule type" value="Genomic_DNA"/>
</dbReference>
<evidence type="ECO:0000313" key="4">
    <source>
        <dbReference type="Proteomes" id="UP001140217"/>
    </source>
</evidence>
<dbReference type="Proteomes" id="UP001140217">
    <property type="component" value="Unassembled WGS sequence"/>
</dbReference>
<dbReference type="Pfam" id="PF08596">
    <property type="entry name" value="Lgl_C"/>
    <property type="match status" value="1"/>
</dbReference>
<feature type="region of interest" description="Disordered" evidence="1">
    <location>
        <begin position="618"/>
        <end position="639"/>
    </location>
</feature>
<feature type="region of interest" description="Disordered" evidence="1">
    <location>
        <begin position="1043"/>
        <end position="1085"/>
    </location>
</feature>
<gene>
    <name evidence="3" type="primary">SRO7</name>
    <name evidence="3" type="ORF">H4R18_003456</name>
</gene>
<dbReference type="GO" id="GO:0005886">
    <property type="term" value="C:plasma membrane"/>
    <property type="evidence" value="ECO:0007669"/>
    <property type="project" value="TreeGrafter"/>
</dbReference>
<dbReference type="SUPFAM" id="SSF50978">
    <property type="entry name" value="WD40 repeat-like"/>
    <property type="match status" value="1"/>
</dbReference>
<name>A0A9W8LHN2_9FUNG</name>
<accession>A0A9W8LHN2</accession>
<dbReference type="AlphaFoldDB" id="A0A9W8LHN2"/>